<evidence type="ECO:0000256" key="14">
    <source>
        <dbReference type="PIRSR" id="PIRSR000114-1"/>
    </source>
</evidence>
<feature type="active site" description="Proton acceptor" evidence="13 14">
    <location>
        <position position="195"/>
    </location>
</feature>
<dbReference type="EMBL" id="QDDL01000005">
    <property type="protein sequence ID" value="PVZ68132.1"/>
    <property type="molecule type" value="Genomic_DNA"/>
</dbReference>
<feature type="binding site" evidence="13">
    <location>
        <position position="259"/>
    </location>
    <ligand>
        <name>NADPH</name>
        <dbReference type="ChEBI" id="CHEBI:57783"/>
    </ligand>
</feature>
<comment type="pathway">
    <text evidence="13">Membrane lipid metabolism; glycerophospholipid metabolism.</text>
</comment>
<feature type="binding site" evidence="13">
    <location>
        <position position="283"/>
    </location>
    <ligand>
        <name>NADPH</name>
        <dbReference type="ChEBI" id="CHEBI:57783"/>
    </ligand>
</feature>
<evidence type="ECO:0000256" key="9">
    <source>
        <dbReference type="ARBA" id="ARBA00052716"/>
    </source>
</evidence>
<keyword evidence="4 13" id="KW-0560">Oxidoreductase</keyword>
<feature type="domain" description="Glycerol-3-phosphate dehydrogenase NAD-dependent C-terminal" evidence="19">
    <location>
        <begin position="184"/>
        <end position="324"/>
    </location>
</feature>
<name>A0A2V1GS54_9GAMM</name>
<feature type="binding site" evidence="13">
    <location>
        <position position="14"/>
    </location>
    <ligand>
        <name>NADPH</name>
        <dbReference type="ChEBI" id="CHEBI:57783"/>
    </ligand>
</feature>
<comment type="subcellular location">
    <subcellularLocation>
        <location evidence="13">Cytoplasm</location>
    </subcellularLocation>
</comment>
<proteinExistence type="inferred from homology"/>
<feature type="binding site" evidence="16">
    <location>
        <position position="144"/>
    </location>
    <ligand>
        <name>NAD(+)</name>
        <dbReference type="ChEBI" id="CHEBI:57540"/>
    </ligand>
</feature>
<dbReference type="GO" id="GO:0046168">
    <property type="term" value="P:glycerol-3-phosphate catabolic process"/>
    <property type="evidence" value="ECO:0007669"/>
    <property type="project" value="InterPro"/>
</dbReference>
<dbReference type="GO" id="GO:0141152">
    <property type="term" value="F:glycerol-3-phosphate dehydrogenase (NAD+) activity"/>
    <property type="evidence" value="ECO:0007669"/>
    <property type="project" value="RHEA"/>
</dbReference>
<feature type="binding site" evidence="13">
    <location>
        <position position="142"/>
    </location>
    <ligand>
        <name>sn-glycerol 3-phosphate</name>
        <dbReference type="ChEBI" id="CHEBI:57597"/>
    </ligand>
</feature>
<evidence type="ECO:0000256" key="13">
    <source>
        <dbReference type="HAMAP-Rule" id="MF_00394"/>
    </source>
</evidence>
<comment type="catalytic activity">
    <reaction evidence="9">
        <text>sn-glycerol 3-phosphate + NADP(+) = dihydroxyacetone phosphate + NADPH + H(+)</text>
        <dbReference type="Rhea" id="RHEA:11096"/>
        <dbReference type="ChEBI" id="CHEBI:15378"/>
        <dbReference type="ChEBI" id="CHEBI:57597"/>
        <dbReference type="ChEBI" id="CHEBI:57642"/>
        <dbReference type="ChEBI" id="CHEBI:57783"/>
        <dbReference type="ChEBI" id="CHEBI:58349"/>
        <dbReference type="EC" id="1.1.1.94"/>
    </reaction>
    <physiologicalReaction direction="right-to-left" evidence="9">
        <dbReference type="Rhea" id="RHEA:11098"/>
    </physiologicalReaction>
</comment>
<dbReference type="PROSITE" id="PS00957">
    <property type="entry name" value="NAD_G3PDH"/>
    <property type="match status" value="1"/>
</dbReference>
<feature type="binding site" evidence="13">
    <location>
        <position position="140"/>
    </location>
    <ligand>
        <name>sn-glycerol 3-phosphate</name>
        <dbReference type="ChEBI" id="CHEBI:57597"/>
    </ligand>
</feature>
<sequence>MTRQAIPVLGAGSFGTSLACVLARNGYPVKLWGRNAQRMEQIQQTGRNDDFLPEIELPDGIEALSDLAKAVTGARDILVAVPSHSFRSLLKQLRPHLPQDPKQSIRLIWATKGLDGETGKLLDQVVKEELGDCECAVLSGPTFAAEIAVGLPTAIVVAANNEDYANKVIEYFHSSSFRLYRNDDMTGVQIGGSVKNVLAIATGICDGLNYGANARTALITRGLAEMTRLGMALGAHRDTFDGLAGIGDLMLTCTDNQSRNRRFGLALGQGVPADIAEAQIGQVVEGAKNAAEVKLIADQLGVEMPITEQVFQVLHQGADPKDCVAKLLARSPKVE</sequence>
<dbReference type="AlphaFoldDB" id="A0A2V1GS54"/>
<feature type="binding site" evidence="13">
    <location>
        <position position="248"/>
    </location>
    <ligand>
        <name>sn-glycerol 3-phosphate</name>
        <dbReference type="ChEBI" id="CHEBI:57597"/>
    </ligand>
</feature>
<feature type="binding site" evidence="13">
    <location>
        <position position="259"/>
    </location>
    <ligand>
        <name>sn-glycerol 3-phosphate</name>
        <dbReference type="ChEBI" id="CHEBI:57597"/>
    </ligand>
</feature>
<keyword evidence="7 13" id="KW-0594">Phospholipid biosynthesis</keyword>
<dbReference type="FunFam" id="3.40.50.720:FF:000019">
    <property type="entry name" value="Glycerol-3-phosphate dehydrogenase [NAD(P)+]"/>
    <property type="match status" value="1"/>
</dbReference>
<evidence type="ECO:0000256" key="17">
    <source>
        <dbReference type="RuleBase" id="RU000437"/>
    </source>
</evidence>
<comment type="similarity">
    <text evidence="1 13 17">Belongs to the NAD-dependent glycerol-3-phosphate dehydrogenase family.</text>
</comment>
<dbReference type="PRINTS" id="PR00077">
    <property type="entry name" value="GPDHDRGNASE"/>
</dbReference>
<dbReference type="Pfam" id="PF07479">
    <property type="entry name" value="NAD_Gly3P_dh_C"/>
    <property type="match status" value="1"/>
</dbReference>
<keyword evidence="2 13" id="KW-0444">Lipid biosynthesis</keyword>
<dbReference type="NCBIfam" id="NF000942">
    <property type="entry name" value="PRK00094.1-4"/>
    <property type="match status" value="1"/>
</dbReference>
<comment type="catalytic activity">
    <reaction evidence="13">
        <text>sn-glycerol 3-phosphate + NAD(+) = dihydroxyacetone phosphate + NADH + H(+)</text>
        <dbReference type="Rhea" id="RHEA:11092"/>
        <dbReference type="ChEBI" id="CHEBI:15378"/>
        <dbReference type="ChEBI" id="CHEBI:57540"/>
        <dbReference type="ChEBI" id="CHEBI:57597"/>
        <dbReference type="ChEBI" id="CHEBI:57642"/>
        <dbReference type="ChEBI" id="CHEBI:57945"/>
        <dbReference type="EC" id="1.1.1.94"/>
    </reaction>
</comment>
<keyword evidence="21" id="KW-1185">Reference proteome</keyword>
<dbReference type="UniPathway" id="UPA00940"/>
<feature type="domain" description="Glycerol-3-phosphate dehydrogenase NAD-dependent N-terminal" evidence="18">
    <location>
        <begin position="6"/>
        <end position="164"/>
    </location>
</feature>
<keyword evidence="3 13" id="KW-0521">NADP</keyword>
<evidence type="ECO:0000256" key="11">
    <source>
        <dbReference type="ARBA" id="ARBA00069372"/>
    </source>
</evidence>
<dbReference type="InterPro" id="IPR013328">
    <property type="entry name" value="6PGD_dom2"/>
</dbReference>
<gene>
    <name evidence="13" type="primary">gpsA</name>
    <name evidence="20" type="ORF">DC094_12570</name>
</gene>
<evidence type="ECO:0000256" key="8">
    <source>
        <dbReference type="ARBA" id="ARBA00023264"/>
    </source>
</evidence>
<keyword evidence="13" id="KW-0963">Cytoplasm</keyword>
<dbReference type="InterPro" id="IPR036291">
    <property type="entry name" value="NAD(P)-bd_dom_sf"/>
</dbReference>
<feature type="binding site" evidence="13">
    <location>
        <position position="34"/>
    </location>
    <ligand>
        <name>NADPH</name>
        <dbReference type="ChEBI" id="CHEBI:57783"/>
    </ligand>
</feature>
<evidence type="ECO:0000256" key="16">
    <source>
        <dbReference type="PIRSR" id="PIRSR000114-3"/>
    </source>
</evidence>
<dbReference type="FunFam" id="1.10.1040.10:FF:000001">
    <property type="entry name" value="Glycerol-3-phosphate dehydrogenase [NAD(P)+]"/>
    <property type="match status" value="1"/>
</dbReference>
<feature type="binding site" evidence="13">
    <location>
        <position position="112"/>
    </location>
    <ligand>
        <name>NADPH</name>
        <dbReference type="ChEBI" id="CHEBI:57783"/>
    </ligand>
</feature>
<dbReference type="EC" id="1.1.1.94" evidence="10 13"/>
<dbReference type="GO" id="GO:0005975">
    <property type="term" value="P:carbohydrate metabolic process"/>
    <property type="evidence" value="ECO:0007669"/>
    <property type="project" value="InterPro"/>
</dbReference>
<evidence type="ECO:0000256" key="7">
    <source>
        <dbReference type="ARBA" id="ARBA00023209"/>
    </source>
</evidence>
<feature type="binding site" evidence="13">
    <location>
        <position position="13"/>
    </location>
    <ligand>
        <name>NADPH</name>
        <dbReference type="ChEBI" id="CHEBI:57783"/>
    </ligand>
</feature>
<evidence type="ECO:0000256" key="5">
    <source>
        <dbReference type="ARBA" id="ARBA00023027"/>
    </source>
</evidence>
<dbReference type="Gene3D" id="3.40.50.720">
    <property type="entry name" value="NAD(P)-binding Rossmann-like Domain"/>
    <property type="match status" value="1"/>
</dbReference>
<evidence type="ECO:0000313" key="21">
    <source>
        <dbReference type="Proteomes" id="UP000244906"/>
    </source>
</evidence>
<evidence type="ECO:0000313" key="20">
    <source>
        <dbReference type="EMBL" id="PVZ68132.1"/>
    </source>
</evidence>
<evidence type="ECO:0000256" key="1">
    <source>
        <dbReference type="ARBA" id="ARBA00011009"/>
    </source>
</evidence>
<dbReference type="GO" id="GO:0141153">
    <property type="term" value="F:glycerol-3-phosphate dehydrogenase (NADP+) activity"/>
    <property type="evidence" value="ECO:0007669"/>
    <property type="project" value="RHEA"/>
</dbReference>
<evidence type="ECO:0000256" key="6">
    <source>
        <dbReference type="ARBA" id="ARBA00023098"/>
    </source>
</evidence>
<evidence type="ECO:0000256" key="4">
    <source>
        <dbReference type="ARBA" id="ARBA00023002"/>
    </source>
</evidence>
<dbReference type="Gene3D" id="1.10.1040.10">
    <property type="entry name" value="N-(1-d-carboxylethyl)-l-norvaline Dehydrogenase, domain 2"/>
    <property type="match status" value="1"/>
</dbReference>
<dbReference type="GO" id="GO:0051287">
    <property type="term" value="F:NAD binding"/>
    <property type="evidence" value="ECO:0007669"/>
    <property type="project" value="InterPro"/>
</dbReference>
<dbReference type="PANTHER" id="PTHR11728">
    <property type="entry name" value="GLYCEROL-3-PHOSPHATE DEHYDROGENASE"/>
    <property type="match status" value="1"/>
</dbReference>
<evidence type="ECO:0000256" key="15">
    <source>
        <dbReference type="PIRSR" id="PIRSR000114-2"/>
    </source>
</evidence>
<dbReference type="GO" id="GO:0046167">
    <property type="term" value="P:glycerol-3-phosphate biosynthetic process"/>
    <property type="evidence" value="ECO:0007669"/>
    <property type="project" value="UniProtKB-UniRule"/>
</dbReference>
<dbReference type="Pfam" id="PF01210">
    <property type="entry name" value="NAD_Gly3P_dh_N"/>
    <property type="match status" value="1"/>
</dbReference>
<feature type="binding site" evidence="13">
    <location>
        <position position="144"/>
    </location>
    <ligand>
        <name>NADPH</name>
        <dbReference type="ChEBI" id="CHEBI:57783"/>
    </ligand>
</feature>
<feature type="binding site" evidence="16">
    <location>
        <begin position="10"/>
        <end position="15"/>
    </location>
    <ligand>
        <name>NAD(+)</name>
        <dbReference type="ChEBI" id="CHEBI:57540"/>
    </ligand>
</feature>
<feature type="binding site" evidence="16">
    <location>
        <position position="259"/>
    </location>
    <ligand>
        <name>NAD(+)</name>
        <dbReference type="ChEBI" id="CHEBI:57540"/>
    </ligand>
</feature>
<dbReference type="InterPro" id="IPR006168">
    <property type="entry name" value="G3P_DH_NAD-dep"/>
</dbReference>
<feature type="binding site" evidence="13">
    <location>
        <position position="258"/>
    </location>
    <ligand>
        <name>sn-glycerol 3-phosphate</name>
        <dbReference type="ChEBI" id="CHEBI:57597"/>
    </ligand>
</feature>
<feature type="binding site" evidence="13">
    <location>
        <position position="112"/>
    </location>
    <ligand>
        <name>sn-glycerol 3-phosphate</name>
        <dbReference type="ChEBI" id="CHEBI:57597"/>
    </ligand>
</feature>
<feature type="binding site" evidence="13">
    <location>
        <position position="285"/>
    </location>
    <ligand>
        <name>NADPH</name>
        <dbReference type="ChEBI" id="CHEBI:57783"/>
    </ligand>
</feature>
<organism evidence="20 21">
    <name type="scientific">Pelagibaculum spongiae</name>
    <dbReference type="NCBI Taxonomy" id="2080658"/>
    <lineage>
        <taxon>Bacteria</taxon>
        <taxon>Pseudomonadati</taxon>
        <taxon>Pseudomonadota</taxon>
        <taxon>Gammaproteobacteria</taxon>
        <taxon>Oceanospirillales</taxon>
        <taxon>Pelagibaculum</taxon>
    </lineage>
</organism>
<evidence type="ECO:0000256" key="10">
    <source>
        <dbReference type="ARBA" id="ARBA00066687"/>
    </source>
</evidence>
<reference evidence="20 21" key="1">
    <citation type="submission" date="2018-04" db="EMBL/GenBank/DDBJ databases">
        <title>Thalassorhabdus spongiae gen. nov., sp. nov., isolated from a marine sponge in South-West Iceland.</title>
        <authorList>
            <person name="Knobloch S."/>
            <person name="Daussin A."/>
            <person name="Johannsson R."/>
            <person name="Marteinsson V.T."/>
        </authorList>
    </citation>
    <scope>NUCLEOTIDE SEQUENCE [LARGE SCALE GENOMIC DNA]</scope>
    <source>
        <strain evidence="20 21">Hp12</strain>
    </source>
</reference>
<comment type="function">
    <text evidence="13">Catalyzes the reduction of the glycolytic intermediate dihydroxyacetone phosphate (DHAP) to sn-glycerol 3-phosphate (G3P), the key precursor for phospholipid synthesis.</text>
</comment>
<dbReference type="GO" id="GO:0005829">
    <property type="term" value="C:cytosol"/>
    <property type="evidence" value="ECO:0007669"/>
    <property type="project" value="TreeGrafter"/>
</dbReference>
<dbReference type="InterPro" id="IPR006109">
    <property type="entry name" value="G3P_DH_NAD-dep_C"/>
</dbReference>
<dbReference type="Proteomes" id="UP000244906">
    <property type="component" value="Unassembled WGS sequence"/>
</dbReference>
<dbReference type="NCBIfam" id="NF000940">
    <property type="entry name" value="PRK00094.1-2"/>
    <property type="match status" value="1"/>
</dbReference>
<evidence type="ECO:0000259" key="19">
    <source>
        <dbReference type="Pfam" id="PF07479"/>
    </source>
</evidence>
<feature type="binding site" evidence="13">
    <location>
        <position position="260"/>
    </location>
    <ligand>
        <name>sn-glycerol 3-phosphate</name>
        <dbReference type="ChEBI" id="CHEBI:57597"/>
    </ligand>
</feature>
<dbReference type="RefSeq" id="WP_116687461.1">
    <property type="nucleotide sequence ID" value="NZ_CAWNYD010000005.1"/>
</dbReference>
<dbReference type="PIRSF" id="PIRSF000114">
    <property type="entry name" value="Glycerol-3-P_dh"/>
    <property type="match status" value="1"/>
</dbReference>
<dbReference type="PANTHER" id="PTHR11728:SF1">
    <property type="entry name" value="GLYCEROL-3-PHOSPHATE DEHYDROGENASE [NAD(+)] 2, CHLOROPLASTIC"/>
    <property type="match status" value="1"/>
</dbReference>
<evidence type="ECO:0000256" key="12">
    <source>
        <dbReference type="ARBA" id="ARBA00080511"/>
    </source>
</evidence>
<comment type="caution">
    <text evidence="20">The sequence shown here is derived from an EMBL/GenBank/DDBJ whole genome shotgun (WGS) entry which is preliminary data.</text>
</comment>
<accession>A0A2V1GS54</accession>
<feature type="binding site" evidence="15">
    <location>
        <begin position="259"/>
        <end position="260"/>
    </location>
    <ligand>
        <name>substrate</name>
    </ligand>
</feature>
<dbReference type="InterPro" id="IPR011128">
    <property type="entry name" value="G3P_DH_NAD-dep_N"/>
</dbReference>
<feature type="binding site" evidence="13">
    <location>
        <position position="195"/>
    </location>
    <ligand>
        <name>sn-glycerol 3-phosphate</name>
        <dbReference type="ChEBI" id="CHEBI:57597"/>
    </ligand>
</feature>
<keyword evidence="6 13" id="KW-0443">Lipid metabolism</keyword>
<dbReference type="PROSITE" id="PS51257">
    <property type="entry name" value="PROKAR_LIPOPROTEIN"/>
    <property type="match status" value="1"/>
</dbReference>
<comment type="caution">
    <text evidence="13">Lacks conserved residue(s) required for the propagation of feature annotation.</text>
</comment>
<dbReference type="InterPro" id="IPR008927">
    <property type="entry name" value="6-PGluconate_DH-like_C_sf"/>
</dbReference>
<evidence type="ECO:0000256" key="2">
    <source>
        <dbReference type="ARBA" id="ARBA00022516"/>
    </source>
</evidence>
<dbReference type="HAMAP" id="MF_00394">
    <property type="entry name" value="NAD_Glyc3P_dehydrog"/>
    <property type="match status" value="1"/>
</dbReference>
<keyword evidence="13" id="KW-0547">Nucleotide-binding</keyword>
<protein>
    <recommendedName>
        <fullName evidence="11 13">Glycerol-3-phosphate dehydrogenase [NAD(P)+]</fullName>
        <ecNumber evidence="10 13">1.1.1.94</ecNumber>
    </recommendedName>
    <alternativeName>
        <fullName evidence="13">NAD(P)(+)-dependent glycerol-3-phosphate dehydrogenase</fullName>
    </alternativeName>
    <alternativeName>
        <fullName evidence="12 13">NAD(P)H-dependent dihydroxyacetone-phosphate reductase</fullName>
    </alternativeName>
</protein>
<keyword evidence="8 13" id="KW-1208">Phospholipid metabolism</keyword>
<dbReference type="SUPFAM" id="SSF48179">
    <property type="entry name" value="6-phosphogluconate dehydrogenase C-terminal domain-like"/>
    <property type="match status" value="1"/>
</dbReference>
<dbReference type="GO" id="GO:0046474">
    <property type="term" value="P:glycerophospholipid biosynthetic process"/>
    <property type="evidence" value="ECO:0007669"/>
    <property type="project" value="TreeGrafter"/>
</dbReference>
<dbReference type="SUPFAM" id="SSF51735">
    <property type="entry name" value="NAD(P)-binding Rossmann-fold domains"/>
    <property type="match status" value="1"/>
</dbReference>
<keyword evidence="5 13" id="KW-0520">NAD</keyword>
<evidence type="ECO:0000259" key="18">
    <source>
        <dbReference type="Pfam" id="PF01210"/>
    </source>
</evidence>
<dbReference type="OrthoDB" id="9812273at2"/>
<evidence type="ECO:0000256" key="3">
    <source>
        <dbReference type="ARBA" id="ARBA00022857"/>
    </source>
</evidence>
<feature type="binding site" evidence="15">
    <location>
        <position position="112"/>
    </location>
    <ligand>
        <name>substrate</name>
    </ligand>
</feature>